<dbReference type="InterPro" id="IPR005130">
    <property type="entry name" value="Ser_deHydtase-like_asu"/>
</dbReference>
<dbReference type="PANTHER" id="PTHR30182">
    <property type="entry name" value="L-SERINE DEHYDRATASE"/>
    <property type="match status" value="1"/>
</dbReference>
<dbReference type="Pfam" id="PF03313">
    <property type="entry name" value="SDH_alpha"/>
    <property type="match status" value="1"/>
</dbReference>
<dbReference type="NCBIfam" id="TIGR00718">
    <property type="entry name" value="sda_alpha"/>
    <property type="match status" value="1"/>
</dbReference>
<dbReference type="Proteomes" id="UP000198892">
    <property type="component" value="Unassembled WGS sequence"/>
</dbReference>
<dbReference type="STRING" id="1884432.SAMN05518683_10881"/>
<accession>A0A1I5S7P7</accession>
<dbReference type="PANTHER" id="PTHR30182:SF1">
    <property type="entry name" value="L-SERINE DEHYDRATASE 1"/>
    <property type="match status" value="1"/>
</dbReference>
<dbReference type="GO" id="GO:0051539">
    <property type="term" value="F:4 iron, 4 sulfur cluster binding"/>
    <property type="evidence" value="ECO:0007669"/>
    <property type="project" value="UniProtKB-UniRule"/>
</dbReference>
<dbReference type="GO" id="GO:0046872">
    <property type="term" value="F:metal ion binding"/>
    <property type="evidence" value="ECO:0007669"/>
    <property type="project" value="UniProtKB-KW"/>
</dbReference>
<proteinExistence type="inferred from homology"/>
<evidence type="ECO:0000256" key="3">
    <source>
        <dbReference type="ARBA" id="ARBA00008636"/>
    </source>
</evidence>
<evidence type="ECO:0000256" key="1">
    <source>
        <dbReference type="ARBA" id="ARBA00001966"/>
    </source>
</evidence>
<evidence type="ECO:0000256" key="2">
    <source>
        <dbReference type="ARBA" id="ARBA00004742"/>
    </source>
</evidence>
<evidence type="ECO:0000256" key="10">
    <source>
        <dbReference type="ARBA" id="ARBA00049406"/>
    </source>
</evidence>
<name>A0A1I5S7P7_9BACI</name>
<dbReference type="GO" id="GO:0006094">
    <property type="term" value="P:gluconeogenesis"/>
    <property type="evidence" value="ECO:0007669"/>
    <property type="project" value="UniProtKB-KW"/>
</dbReference>
<evidence type="ECO:0000259" key="12">
    <source>
        <dbReference type="Pfam" id="PF03313"/>
    </source>
</evidence>
<keyword evidence="14" id="KW-1185">Reference proteome</keyword>
<comment type="pathway">
    <text evidence="2">Carbohydrate biosynthesis; gluconeogenesis.</text>
</comment>
<keyword evidence="5 11" id="KW-0004">4Fe-4S</keyword>
<keyword evidence="7 11" id="KW-0408">Iron</keyword>
<gene>
    <name evidence="13" type="ORF">SAMN05518683_10881</name>
</gene>
<organism evidence="13 14">
    <name type="scientific">Salibacterium halotolerans</name>
    <dbReference type="NCBI Taxonomy" id="1884432"/>
    <lineage>
        <taxon>Bacteria</taxon>
        <taxon>Bacillati</taxon>
        <taxon>Bacillota</taxon>
        <taxon>Bacilli</taxon>
        <taxon>Bacillales</taxon>
        <taxon>Bacillaceae</taxon>
    </lineage>
</organism>
<comment type="catalytic activity">
    <reaction evidence="10 11">
        <text>L-serine = pyruvate + NH4(+)</text>
        <dbReference type="Rhea" id="RHEA:19169"/>
        <dbReference type="ChEBI" id="CHEBI:15361"/>
        <dbReference type="ChEBI" id="CHEBI:28938"/>
        <dbReference type="ChEBI" id="CHEBI:33384"/>
        <dbReference type="EC" id="4.3.1.17"/>
    </reaction>
</comment>
<evidence type="ECO:0000256" key="5">
    <source>
        <dbReference type="ARBA" id="ARBA00022485"/>
    </source>
</evidence>
<protein>
    <recommendedName>
        <fullName evidence="11">L-serine dehydratase</fullName>
        <ecNumber evidence="11">4.3.1.17</ecNumber>
    </recommendedName>
</protein>
<evidence type="ECO:0000313" key="14">
    <source>
        <dbReference type="Proteomes" id="UP000198892"/>
    </source>
</evidence>
<dbReference type="InterPro" id="IPR051318">
    <property type="entry name" value="Fe-S_L-Ser"/>
</dbReference>
<feature type="domain" description="Serine dehydratase-like alpha subunit" evidence="12">
    <location>
        <begin position="16"/>
        <end position="276"/>
    </location>
</feature>
<keyword evidence="6 11" id="KW-0479">Metal-binding</keyword>
<dbReference type="OrthoDB" id="9805537at2"/>
<dbReference type="EC" id="4.3.1.17" evidence="11"/>
<evidence type="ECO:0000256" key="4">
    <source>
        <dbReference type="ARBA" id="ARBA00022432"/>
    </source>
</evidence>
<dbReference type="AlphaFoldDB" id="A0A1I5S7P7"/>
<evidence type="ECO:0000256" key="11">
    <source>
        <dbReference type="RuleBase" id="RU366059"/>
    </source>
</evidence>
<comment type="cofactor">
    <cofactor evidence="1 11">
        <name>[4Fe-4S] cluster</name>
        <dbReference type="ChEBI" id="CHEBI:49883"/>
    </cofactor>
</comment>
<keyword evidence="9 11" id="KW-0456">Lyase</keyword>
<dbReference type="EMBL" id="FOXD01000008">
    <property type="protein sequence ID" value="SFP66740.1"/>
    <property type="molecule type" value="Genomic_DNA"/>
</dbReference>
<evidence type="ECO:0000256" key="6">
    <source>
        <dbReference type="ARBA" id="ARBA00022723"/>
    </source>
</evidence>
<evidence type="ECO:0000256" key="8">
    <source>
        <dbReference type="ARBA" id="ARBA00023014"/>
    </source>
</evidence>
<evidence type="ECO:0000256" key="9">
    <source>
        <dbReference type="ARBA" id="ARBA00023239"/>
    </source>
</evidence>
<dbReference type="GO" id="GO:0003941">
    <property type="term" value="F:L-serine ammonia-lyase activity"/>
    <property type="evidence" value="ECO:0007669"/>
    <property type="project" value="UniProtKB-UniRule"/>
</dbReference>
<evidence type="ECO:0000313" key="13">
    <source>
        <dbReference type="EMBL" id="SFP66740.1"/>
    </source>
</evidence>
<reference evidence="14" key="1">
    <citation type="submission" date="2016-10" db="EMBL/GenBank/DDBJ databases">
        <authorList>
            <person name="Varghese N."/>
            <person name="Submissions S."/>
        </authorList>
    </citation>
    <scope>NUCLEOTIDE SEQUENCE [LARGE SCALE GENOMIC DNA]</scope>
    <source>
        <strain evidence="14">S7</strain>
    </source>
</reference>
<evidence type="ECO:0000256" key="7">
    <source>
        <dbReference type="ARBA" id="ARBA00023004"/>
    </source>
</evidence>
<comment type="similarity">
    <text evidence="3 11">Belongs to the iron-sulfur dependent L-serine dehydratase family.</text>
</comment>
<keyword evidence="4 11" id="KW-0312">Gluconeogenesis</keyword>
<keyword evidence="8 11" id="KW-0411">Iron-sulfur</keyword>
<dbReference type="InterPro" id="IPR004642">
    <property type="entry name" value="Ser_deHydtase_asu"/>
</dbReference>
<sequence>MRFQTIEELVTLGEQENKSIAELMIEEQSAETGRSKTEEFSQMKDLYGVMKDAVHKGLTEDTTSKNGLTGKDAQRVMHYTDSHDPVAGEHSARAMTYALAVSEINASMGKIVATPTAGSCGVIPGVFVSAQERHQWPDEKMVHGLFCAGALGYVIANNSFVSGAEGGCQAEIGSAVGMASGAIAELNGASPREVSHAVGMSLKNMLGLVCDPVAGLVEVPCIVRNGFGAVTALTAADMARAGMKSVIPADEVVKTMFDIGNAMSSDYKETARGGLAQTPTGKAIMENIFERG</sequence>
<dbReference type="RefSeq" id="WP_093336802.1">
    <property type="nucleotide sequence ID" value="NZ_FOXD01000008.1"/>
</dbReference>